<dbReference type="OrthoDB" id="3559580at2759"/>
<dbReference type="InterPro" id="IPR046497">
    <property type="entry name" value="DUF6590"/>
</dbReference>
<evidence type="ECO:0000313" key="4">
    <source>
        <dbReference type="Proteomes" id="UP000799424"/>
    </source>
</evidence>
<dbReference type="EMBL" id="MU006233">
    <property type="protein sequence ID" value="KAF2823153.1"/>
    <property type="molecule type" value="Genomic_DNA"/>
</dbReference>
<dbReference type="PANTHER" id="PTHR35391:SF5">
    <property type="entry name" value="DUF6590 DOMAIN-CONTAINING PROTEIN"/>
    <property type="match status" value="1"/>
</dbReference>
<evidence type="ECO:0000256" key="1">
    <source>
        <dbReference type="SAM" id="MobiDB-lite"/>
    </source>
</evidence>
<accession>A0A6A6ZQU7</accession>
<feature type="region of interest" description="Disordered" evidence="1">
    <location>
        <begin position="159"/>
        <end position="188"/>
    </location>
</feature>
<gene>
    <name evidence="3" type="ORF">CC86DRAFT_300156</name>
</gene>
<dbReference type="AlphaFoldDB" id="A0A6A6ZQU7"/>
<protein>
    <recommendedName>
        <fullName evidence="2">DUF6590 domain-containing protein</fullName>
    </recommendedName>
</protein>
<keyword evidence="4" id="KW-1185">Reference proteome</keyword>
<evidence type="ECO:0000313" key="3">
    <source>
        <dbReference type="EMBL" id="KAF2823153.1"/>
    </source>
</evidence>
<sequence>MLWSETAGETLTRRTDTENSKVTVHPNIIEGRFGEKIHSTIRRFVIVRVNRQQHFVEACAITTYGERGVLKPGCNASEHTIAYLRGRQPQYYPGEYEKGMTKTPIAIEPTDPNEKMLPSSRLRLGKTYSIECNVKVRDIGNVALEHKTTLLRYYQESKDLGFEPDDPPPQNWPAPQGGQGYHGYYQSY</sequence>
<evidence type="ECO:0000259" key="2">
    <source>
        <dbReference type="Pfam" id="PF20233"/>
    </source>
</evidence>
<proteinExistence type="predicted"/>
<organism evidence="3 4">
    <name type="scientific">Ophiobolus disseminans</name>
    <dbReference type="NCBI Taxonomy" id="1469910"/>
    <lineage>
        <taxon>Eukaryota</taxon>
        <taxon>Fungi</taxon>
        <taxon>Dikarya</taxon>
        <taxon>Ascomycota</taxon>
        <taxon>Pezizomycotina</taxon>
        <taxon>Dothideomycetes</taxon>
        <taxon>Pleosporomycetidae</taxon>
        <taxon>Pleosporales</taxon>
        <taxon>Pleosporineae</taxon>
        <taxon>Phaeosphaeriaceae</taxon>
        <taxon>Ophiobolus</taxon>
    </lineage>
</organism>
<feature type="domain" description="DUF6590" evidence="2">
    <location>
        <begin position="1"/>
        <end position="151"/>
    </location>
</feature>
<dbReference type="PANTHER" id="PTHR35391">
    <property type="entry name" value="C2H2-TYPE DOMAIN-CONTAINING PROTEIN-RELATED"/>
    <property type="match status" value="1"/>
</dbReference>
<name>A0A6A6ZQU7_9PLEO</name>
<dbReference type="Proteomes" id="UP000799424">
    <property type="component" value="Unassembled WGS sequence"/>
</dbReference>
<dbReference type="Pfam" id="PF20233">
    <property type="entry name" value="DUF6590"/>
    <property type="match status" value="1"/>
</dbReference>
<reference evidence="3" key="1">
    <citation type="journal article" date="2020" name="Stud. Mycol.">
        <title>101 Dothideomycetes genomes: a test case for predicting lifestyles and emergence of pathogens.</title>
        <authorList>
            <person name="Haridas S."/>
            <person name="Albert R."/>
            <person name="Binder M."/>
            <person name="Bloem J."/>
            <person name="Labutti K."/>
            <person name="Salamov A."/>
            <person name="Andreopoulos B."/>
            <person name="Baker S."/>
            <person name="Barry K."/>
            <person name="Bills G."/>
            <person name="Bluhm B."/>
            <person name="Cannon C."/>
            <person name="Castanera R."/>
            <person name="Culley D."/>
            <person name="Daum C."/>
            <person name="Ezra D."/>
            <person name="Gonzalez J."/>
            <person name="Henrissat B."/>
            <person name="Kuo A."/>
            <person name="Liang C."/>
            <person name="Lipzen A."/>
            <person name="Lutzoni F."/>
            <person name="Magnuson J."/>
            <person name="Mondo S."/>
            <person name="Nolan M."/>
            <person name="Ohm R."/>
            <person name="Pangilinan J."/>
            <person name="Park H.-J."/>
            <person name="Ramirez L."/>
            <person name="Alfaro M."/>
            <person name="Sun H."/>
            <person name="Tritt A."/>
            <person name="Yoshinaga Y."/>
            <person name="Zwiers L.-H."/>
            <person name="Turgeon B."/>
            <person name="Goodwin S."/>
            <person name="Spatafora J."/>
            <person name="Crous P."/>
            <person name="Grigoriev I."/>
        </authorList>
    </citation>
    <scope>NUCLEOTIDE SEQUENCE</scope>
    <source>
        <strain evidence="3">CBS 113818</strain>
    </source>
</reference>